<gene>
    <name evidence="2" type="ORF">CRE_08877</name>
</gene>
<evidence type="ECO:0000313" key="2">
    <source>
        <dbReference type="EMBL" id="EFO95609.1"/>
    </source>
</evidence>
<feature type="transmembrane region" description="Helical" evidence="1">
    <location>
        <begin position="281"/>
        <end position="300"/>
    </location>
</feature>
<dbReference type="OMA" id="YSESWIA"/>
<keyword evidence="1" id="KW-0472">Membrane</keyword>
<dbReference type="InParanoid" id="E3LI03"/>
<feature type="transmembrane region" description="Helical" evidence="1">
    <location>
        <begin position="196"/>
        <end position="222"/>
    </location>
</feature>
<feature type="transmembrane region" description="Helical" evidence="1">
    <location>
        <begin position="243"/>
        <end position="269"/>
    </location>
</feature>
<feature type="transmembrane region" description="Helical" evidence="1">
    <location>
        <begin position="53"/>
        <end position="82"/>
    </location>
</feature>
<dbReference type="SUPFAM" id="SSF81321">
    <property type="entry name" value="Family A G protein-coupled receptor-like"/>
    <property type="match status" value="1"/>
</dbReference>
<sequence>MNLSCFPLVSYFDSPNFLSLGLYVTTTVGTPIHLFGLYCILRKTPEMMKNVKWYLVNLHFSIIFFDYSFGLLTVPFVLIPSLSGYPLGLLRHVGVTTRDQTLLIFALFVYVLISIAAIFENRFYTVYRKLGNTYWTFWRRPWLASHYITALLILIPIRFLVPEQETVKCRVFASLPCLPRYIYEAPVFILAEDYTYHMIVSVTYLAVLCLEVLTFVALLVMITLKQLKTHAISQKTYRMQRNLFRALVIQVAIPFVTLLLPLIYAFIAIELKYYNQAMTNIAIIIGSMHGFVSTIVMLFVHHPYREAFLDIFIRKNGQQDEAEIRRSRYLKNNSIAILKY</sequence>
<reference evidence="2" key="1">
    <citation type="submission" date="2007-07" db="EMBL/GenBank/DDBJ databases">
        <title>PCAP assembly of the Caenorhabditis remanei genome.</title>
        <authorList>
            <consortium name="The Caenorhabditis remanei Sequencing Consortium"/>
            <person name="Wilson R.K."/>
        </authorList>
    </citation>
    <scope>NUCLEOTIDE SEQUENCE [LARGE SCALE GENOMIC DNA]</scope>
    <source>
        <strain evidence="2">PB4641</strain>
    </source>
</reference>
<feature type="transmembrane region" description="Helical" evidence="1">
    <location>
        <begin position="20"/>
        <end position="41"/>
    </location>
</feature>
<dbReference type="AlphaFoldDB" id="E3LI03"/>
<proteinExistence type="predicted"/>
<keyword evidence="3" id="KW-1185">Reference proteome</keyword>
<dbReference type="Proteomes" id="UP000008281">
    <property type="component" value="Unassembled WGS sequence"/>
</dbReference>
<dbReference type="InterPro" id="IPR019422">
    <property type="entry name" value="7TM_GPCR_serpentine_rcpt_Srh"/>
</dbReference>
<dbReference type="InterPro" id="IPR053220">
    <property type="entry name" value="Nematode_rcpt-like_serp_H"/>
</dbReference>
<dbReference type="PANTHER" id="PTHR22941:SF2">
    <property type="entry name" value="SERPENTINE RECEPTOR, CLASS H-RELATED"/>
    <property type="match status" value="1"/>
</dbReference>
<dbReference type="HOGENOM" id="CLU_042960_1_1_1"/>
<feature type="transmembrane region" description="Helical" evidence="1">
    <location>
        <begin position="142"/>
        <end position="161"/>
    </location>
</feature>
<evidence type="ECO:0000256" key="1">
    <source>
        <dbReference type="SAM" id="Phobius"/>
    </source>
</evidence>
<evidence type="ECO:0000313" key="3">
    <source>
        <dbReference type="Proteomes" id="UP000008281"/>
    </source>
</evidence>
<accession>E3LI03</accession>
<feature type="transmembrane region" description="Helical" evidence="1">
    <location>
        <begin position="102"/>
        <end position="121"/>
    </location>
</feature>
<dbReference type="Pfam" id="PF10318">
    <property type="entry name" value="7TM_GPCR_Srh"/>
    <property type="match status" value="1"/>
</dbReference>
<dbReference type="OrthoDB" id="5860679at2759"/>
<keyword evidence="1" id="KW-0812">Transmembrane</keyword>
<dbReference type="Gene3D" id="1.20.1070.10">
    <property type="entry name" value="Rhodopsin 7-helix transmembrane proteins"/>
    <property type="match status" value="1"/>
</dbReference>
<dbReference type="eggNOG" id="ENOG502TFM0">
    <property type="taxonomic scope" value="Eukaryota"/>
</dbReference>
<keyword evidence="1" id="KW-1133">Transmembrane helix</keyword>
<name>E3LI03_CAERE</name>
<dbReference type="EMBL" id="DS268409">
    <property type="protein sequence ID" value="EFO95609.1"/>
    <property type="molecule type" value="Genomic_DNA"/>
</dbReference>
<evidence type="ECO:0008006" key="4">
    <source>
        <dbReference type="Google" id="ProtNLM"/>
    </source>
</evidence>
<protein>
    <recommendedName>
        <fullName evidence="4">Serpentine Receptor, class H</fullName>
    </recommendedName>
</protein>
<organism evidence="3">
    <name type="scientific">Caenorhabditis remanei</name>
    <name type="common">Caenorhabditis vulgaris</name>
    <dbReference type="NCBI Taxonomy" id="31234"/>
    <lineage>
        <taxon>Eukaryota</taxon>
        <taxon>Metazoa</taxon>
        <taxon>Ecdysozoa</taxon>
        <taxon>Nematoda</taxon>
        <taxon>Chromadorea</taxon>
        <taxon>Rhabditida</taxon>
        <taxon>Rhabditina</taxon>
        <taxon>Rhabditomorpha</taxon>
        <taxon>Rhabditoidea</taxon>
        <taxon>Rhabditidae</taxon>
        <taxon>Peloderinae</taxon>
        <taxon>Caenorhabditis</taxon>
    </lineage>
</organism>
<dbReference type="PANTHER" id="PTHR22941">
    <property type="entry name" value="SERPENTINE RECEPTOR"/>
    <property type="match status" value="1"/>
</dbReference>